<evidence type="ECO:0000256" key="1">
    <source>
        <dbReference type="SAM" id="MobiDB-lite"/>
    </source>
</evidence>
<dbReference type="SUPFAM" id="SSF47923">
    <property type="entry name" value="Ypt/Rab-GAP domain of gyp1p"/>
    <property type="match status" value="1"/>
</dbReference>
<feature type="compositionally biased region" description="Basic residues" evidence="1">
    <location>
        <begin position="179"/>
        <end position="188"/>
    </location>
</feature>
<feature type="region of interest" description="Disordered" evidence="1">
    <location>
        <begin position="468"/>
        <end position="506"/>
    </location>
</feature>
<keyword evidence="4" id="KW-1185">Reference proteome</keyword>
<evidence type="ECO:0000313" key="4">
    <source>
        <dbReference type="Proteomes" id="UP000309038"/>
    </source>
</evidence>
<feature type="domain" description="Rab-GAP TBC" evidence="2">
    <location>
        <begin position="35"/>
        <end position="147"/>
    </location>
</feature>
<dbReference type="AlphaFoldDB" id="A0A4S4K8H6"/>
<feature type="region of interest" description="Disordered" evidence="1">
    <location>
        <begin position="350"/>
        <end position="402"/>
    </location>
</feature>
<evidence type="ECO:0000259" key="2">
    <source>
        <dbReference type="Pfam" id="PF00566"/>
    </source>
</evidence>
<gene>
    <name evidence="3" type="ORF">EW026_g7227</name>
</gene>
<dbReference type="Proteomes" id="UP000309038">
    <property type="component" value="Unassembled WGS sequence"/>
</dbReference>
<organism evidence="3 4">
    <name type="scientific">Hermanssonia centrifuga</name>
    <dbReference type="NCBI Taxonomy" id="98765"/>
    <lineage>
        <taxon>Eukaryota</taxon>
        <taxon>Fungi</taxon>
        <taxon>Dikarya</taxon>
        <taxon>Basidiomycota</taxon>
        <taxon>Agaricomycotina</taxon>
        <taxon>Agaricomycetes</taxon>
        <taxon>Polyporales</taxon>
        <taxon>Meruliaceae</taxon>
        <taxon>Hermanssonia</taxon>
    </lineage>
</organism>
<reference evidence="3 4" key="1">
    <citation type="submission" date="2019-02" db="EMBL/GenBank/DDBJ databases">
        <title>Genome sequencing of the rare red list fungi Phlebia centrifuga.</title>
        <authorList>
            <person name="Buettner E."/>
            <person name="Kellner H."/>
        </authorList>
    </citation>
    <scope>NUCLEOTIDE SEQUENCE [LARGE SCALE GENOMIC DNA]</scope>
    <source>
        <strain evidence="3 4">DSM 108282</strain>
    </source>
</reference>
<feature type="region of interest" description="Disordered" evidence="1">
    <location>
        <begin position="234"/>
        <end position="312"/>
    </location>
</feature>
<dbReference type="InterPro" id="IPR035969">
    <property type="entry name" value="Rab-GAP_TBC_sf"/>
</dbReference>
<dbReference type="InterPro" id="IPR000195">
    <property type="entry name" value="Rab-GAP-TBC_dom"/>
</dbReference>
<dbReference type="EMBL" id="SGPJ01000484">
    <property type="protein sequence ID" value="THG94196.1"/>
    <property type="molecule type" value="Genomic_DNA"/>
</dbReference>
<evidence type="ECO:0000313" key="3">
    <source>
        <dbReference type="EMBL" id="THG94196.1"/>
    </source>
</evidence>
<dbReference type="Gene3D" id="1.10.8.270">
    <property type="entry name" value="putative rabgap domain of human tbc1 domain family member 14 like domains"/>
    <property type="match status" value="1"/>
</dbReference>
<dbReference type="GO" id="GO:0031267">
    <property type="term" value="F:small GTPase binding"/>
    <property type="evidence" value="ECO:0007669"/>
    <property type="project" value="TreeGrafter"/>
</dbReference>
<accession>A0A4S4K8H6</accession>
<sequence>MWQNAVGNELALSKDAFKACMTRANRALSSGSFPTAVLDLIEDDIKNTLPSLHLFMPGTGPLYQDLKDMLCAWVVARSDEGLGYVRGVAKISAMILLNMESAPGFIVLRNLLERHCMRSFYGGISSKDDVEAYYRIFDTLLADGMPKSTYLAARRQKNANAHPGLVDISEESDPEKAQRRSKRKEVKAKAKAAKEVKEANVAEMEQLIAKLQSEIAQRDACEVVSRRYTSIADPEQLASPASSIEEMEEPVVPPSSPIEEIPDNVAMVQGEAGNDRDGSEASQSPFDSDTDATDGADDMEVEETEVEVPGVADAAVVPGGALRRSNAAFFGRNNQGEAVILDRASSGDSYDLHVASEPLSKRQNQPKKRKAVAHASDLEDDIPEAAAASGTKASDKRPAKPVDSMFSSSLAAASASAASRASTPGMLISSKAASPIKATVLPVLKSKAPTGMRDTTLMDVSVSADTSITKAKGQKATAVPNQRAPAKPERPRATQKKRPATSDVPLPNIKNSKAIWRGQVVPSYIHFVATLDNLWDADSTGEEIDALQQSWSTAFPNHKHLVTAGTMIYKVDY</sequence>
<proteinExistence type="predicted"/>
<feature type="region of interest" description="Disordered" evidence="1">
    <location>
        <begin position="162"/>
        <end position="188"/>
    </location>
</feature>
<dbReference type="Pfam" id="PF00566">
    <property type="entry name" value="RabGAP-TBC"/>
    <property type="match status" value="1"/>
</dbReference>
<dbReference type="InterPro" id="IPR050302">
    <property type="entry name" value="Rab_GAP_TBC_domain"/>
</dbReference>
<comment type="caution">
    <text evidence="3">The sequence shown here is derived from an EMBL/GenBank/DDBJ whole genome shotgun (WGS) entry which is preliminary data.</text>
</comment>
<feature type="compositionally biased region" description="Acidic residues" evidence="1">
    <location>
        <begin position="288"/>
        <end position="306"/>
    </location>
</feature>
<dbReference type="PANTHER" id="PTHR47219:SF15">
    <property type="entry name" value="TBC1 DOMAIN FAMILY MEMBER 12 ISOFORM X1"/>
    <property type="match status" value="1"/>
</dbReference>
<dbReference type="PANTHER" id="PTHR47219">
    <property type="entry name" value="RAB GTPASE-ACTIVATING PROTEIN 1-LIKE"/>
    <property type="match status" value="1"/>
</dbReference>
<dbReference type="GO" id="GO:0005096">
    <property type="term" value="F:GTPase activator activity"/>
    <property type="evidence" value="ECO:0007669"/>
    <property type="project" value="TreeGrafter"/>
</dbReference>
<protein>
    <recommendedName>
        <fullName evidence="2">Rab-GAP TBC domain-containing protein</fullName>
    </recommendedName>
</protein>
<name>A0A4S4K8H6_9APHY</name>